<evidence type="ECO:0000313" key="2">
    <source>
        <dbReference type="EMBL" id="EWT07473.1"/>
    </source>
</evidence>
<dbReference type="InterPro" id="IPR023393">
    <property type="entry name" value="START-like_dom_sf"/>
</dbReference>
<dbReference type="PANTHER" id="PTHR38588:SF1">
    <property type="entry name" value="BLL0334 PROTEIN"/>
    <property type="match status" value="1"/>
</dbReference>
<organism evidence="2 3">
    <name type="scientific">Intrasporangium chromatireducens Q5-1</name>
    <dbReference type="NCBI Taxonomy" id="584657"/>
    <lineage>
        <taxon>Bacteria</taxon>
        <taxon>Bacillati</taxon>
        <taxon>Actinomycetota</taxon>
        <taxon>Actinomycetes</taxon>
        <taxon>Micrococcales</taxon>
        <taxon>Intrasporangiaceae</taxon>
        <taxon>Intrasporangium</taxon>
    </lineage>
</organism>
<dbReference type="Gene3D" id="3.30.530.20">
    <property type="match status" value="1"/>
</dbReference>
<evidence type="ECO:0000313" key="3">
    <source>
        <dbReference type="Proteomes" id="UP000019494"/>
    </source>
</evidence>
<dbReference type="Pfam" id="PF06240">
    <property type="entry name" value="COXG"/>
    <property type="match status" value="1"/>
</dbReference>
<dbReference type="CDD" id="cd05018">
    <property type="entry name" value="CoxG"/>
    <property type="match status" value="1"/>
</dbReference>
<dbReference type="EMBL" id="AWQS01000011">
    <property type="protein sequence ID" value="EWT07473.1"/>
    <property type="molecule type" value="Genomic_DNA"/>
</dbReference>
<keyword evidence="1" id="KW-0472">Membrane</keyword>
<reference evidence="3" key="1">
    <citation type="submission" date="2013-08" db="EMBL/GenBank/DDBJ databases">
        <title>Intrasporangium oryzae NRRL B-24470.</title>
        <authorList>
            <person name="Liu H."/>
            <person name="Wang G."/>
        </authorList>
    </citation>
    <scope>NUCLEOTIDE SEQUENCE [LARGE SCALE GENOMIC DNA]</scope>
    <source>
        <strain evidence="3">Q5-1</strain>
    </source>
</reference>
<dbReference type="InterPro" id="IPR010419">
    <property type="entry name" value="CO_DH_gsu"/>
</dbReference>
<keyword evidence="1" id="KW-1133">Transmembrane helix</keyword>
<dbReference type="AlphaFoldDB" id="W9GRL0"/>
<keyword evidence="3" id="KW-1185">Reference proteome</keyword>
<accession>W9GRL0</accession>
<dbReference type="PANTHER" id="PTHR38588">
    <property type="entry name" value="BLL0334 PROTEIN"/>
    <property type="match status" value="1"/>
</dbReference>
<name>W9GRL0_9MICO</name>
<proteinExistence type="predicted"/>
<dbReference type="Proteomes" id="UP000019494">
    <property type="component" value="Unassembled WGS sequence"/>
</dbReference>
<dbReference type="RefSeq" id="WP_034713225.1">
    <property type="nucleotide sequence ID" value="NZ_AWQS01000011.1"/>
</dbReference>
<comment type="caution">
    <text evidence="2">The sequence shown here is derived from an EMBL/GenBank/DDBJ whole genome shotgun (WGS) entry which is preliminary data.</text>
</comment>
<dbReference type="SUPFAM" id="SSF55961">
    <property type="entry name" value="Bet v1-like"/>
    <property type="match status" value="1"/>
</dbReference>
<protein>
    <submittedName>
        <fullName evidence="2">Carbon monoxide dehydrogenase</fullName>
    </submittedName>
</protein>
<dbReference type="PATRIC" id="fig|584657.3.peg.569"/>
<sequence length="216" mass="21719">MKITGAVSLSATPDQVWQAIHEPAVLARTLPGCESLTEDGANAYKMRVTMGVAAVRGAYDGTVRLEDVEAPKSLRLKASGAGSPGTVEADVDVALELCEDGGTRVTYNADAEVGGPIGGVGQRMLSGVTKKMAGQFFAALDADIAGVRPEERAVAPLPSTAAAPQAGGAAEPRVYAGKAPAAPVAVDGRSFAAGAVVGGLLALAGVLVGARIARRR</sequence>
<keyword evidence="1" id="KW-0812">Transmembrane</keyword>
<dbReference type="OrthoDB" id="9787428at2"/>
<gene>
    <name evidence="2" type="ORF">N864_00160</name>
</gene>
<evidence type="ECO:0000256" key="1">
    <source>
        <dbReference type="SAM" id="Phobius"/>
    </source>
</evidence>
<feature type="transmembrane region" description="Helical" evidence="1">
    <location>
        <begin position="191"/>
        <end position="213"/>
    </location>
</feature>